<dbReference type="RefSeq" id="WP_169794325.1">
    <property type="nucleotide sequence ID" value="NZ_FRBG01000001.1"/>
</dbReference>
<keyword evidence="5" id="KW-1185">Reference proteome</keyword>
<proteinExistence type="predicted"/>
<organism evidence="2 4">
    <name type="scientific">Alkalithermobacter thermoalcaliphilus JW-YL-7 = DSM 7308</name>
    <dbReference type="NCBI Taxonomy" id="1121328"/>
    <lineage>
        <taxon>Bacteria</taxon>
        <taxon>Bacillati</taxon>
        <taxon>Bacillota</taxon>
        <taxon>Clostridia</taxon>
        <taxon>Peptostreptococcales</taxon>
        <taxon>Tepidibacteraceae</taxon>
        <taxon>Alkalithermobacter</taxon>
    </lineage>
</organism>
<sequence length="54" mass="6494">MSHFFKNFDGWWIIVLFFLFLVFQDCLDDICLEDWIPFLIILLILCSCEELGDC</sequence>
<evidence type="ECO:0000313" key="2">
    <source>
        <dbReference type="EMBL" id="KXZ40212.1"/>
    </source>
</evidence>
<evidence type="ECO:0000313" key="5">
    <source>
        <dbReference type="Proteomes" id="UP000323392"/>
    </source>
</evidence>
<dbReference type="Proteomes" id="UP000092605">
    <property type="component" value="Unassembled WGS sequence"/>
</dbReference>
<protein>
    <submittedName>
        <fullName evidence="2">Uncharacterized protein</fullName>
    </submittedName>
</protein>
<dbReference type="AlphaFoldDB" id="A0A150FRJ8"/>
<reference evidence="3 5" key="2">
    <citation type="submission" date="2016-11" db="EMBL/GenBank/DDBJ databases">
        <authorList>
            <person name="Varghese N."/>
            <person name="Submissions S."/>
        </authorList>
    </citation>
    <scope>NUCLEOTIDE SEQUENCE [LARGE SCALE GENOMIC DNA]</scope>
    <source>
        <strain evidence="3 5">DSM 7308</strain>
    </source>
</reference>
<gene>
    <name evidence="2" type="ORF">JWYL7_1287</name>
    <name evidence="3" type="ORF">SAMN05661008_00235</name>
</gene>
<dbReference type="PATRIC" id="fig|1121328.3.peg.1295"/>
<name>A0A150FRJ8_CLOPD</name>
<keyword evidence="1" id="KW-0472">Membrane</keyword>
<evidence type="ECO:0000313" key="3">
    <source>
        <dbReference type="EMBL" id="SHK42393.1"/>
    </source>
</evidence>
<evidence type="ECO:0000256" key="1">
    <source>
        <dbReference type="SAM" id="Phobius"/>
    </source>
</evidence>
<keyword evidence="1" id="KW-1133">Transmembrane helix</keyword>
<dbReference type="EMBL" id="LSFY01000001">
    <property type="protein sequence ID" value="KXZ40212.1"/>
    <property type="molecule type" value="Genomic_DNA"/>
</dbReference>
<evidence type="ECO:0000313" key="4">
    <source>
        <dbReference type="Proteomes" id="UP000092605"/>
    </source>
</evidence>
<dbReference type="STRING" id="1121328.JWYL7_1287"/>
<reference evidence="2 4" key="1">
    <citation type="submission" date="2016-02" db="EMBL/GenBank/DDBJ databases">
        <title>Draft genome sequence for Clostridium paradoxum JW-YL-7.</title>
        <authorList>
            <person name="Utturkar S.M."/>
            <person name="Lancaster A."/>
            <person name="Poole F.L."/>
            <person name="Adams M.W."/>
            <person name="Brown S.D."/>
        </authorList>
    </citation>
    <scope>NUCLEOTIDE SEQUENCE [LARGE SCALE GENOMIC DNA]</scope>
    <source>
        <strain evidence="2 4">JW-YL-7</strain>
    </source>
</reference>
<comment type="caution">
    <text evidence="2">The sequence shown here is derived from an EMBL/GenBank/DDBJ whole genome shotgun (WGS) entry which is preliminary data.</text>
</comment>
<dbReference type="Proteomes" id="UP000323392">
    <property type="component" value="Unassembled WGS sequence"/>
</dbReference>
<keyword evidence="1" id="KW-0812">Transmembrane</keyword>
<feature type="transmembrane region" description="Helical" evidence="1">
    <location>
        <begin position="7"/>
        <end position="23"/>
    </location>
</feature>
<accession>A0A150FRJ8</accession>
<dbReference type="EMBL" id="FRBG01000001">
    <property type="protein sequence ID" value="SHK42393.1"/>
    <property type="molecule type" value="Genomic_DNA"/>
</dbReference>